<evidence type="ECO:0000256" key="6">
    <source>
        <dbReference type="ARBA" id="ARBA00023136"/>
    </source>
</evidence>
<accession>A0A0D2HFF7</accession>
<dbReference type="PROSITE" id="PS50850">
    <property type="entry name" value="MFS"/>
    <property type="match status" value="1"/>
</dbReference>
<evidence type="ECO:0000256" key="8">
    <source>
        <dbReference type="SAM" id="Phobius"/>
    </source>
</evidence>
<feature type="transmembrane region" description="Helical" evidence="8">
    <location>
        <begin position="126"/>
        <end position="145"/>
    </location>
</feature>
<comment type="similarity">
    <text evidence="2">Belongs to the major facilitator superfamily. TCR/Tet family.</text>
</comment>
<feature type="transmembrane region" description="Helical" evidence="8">
    <location>
        <begin position="392"/>
        <end position="412"/>
    </location>
</feature>
<dbReference type="EMBL" id="KN847475">
    <property type="protein sequence ID" value="KIX09423.1"/>
    <property type="molecule type" value="Genomic_DNA"/>
</dbReference>
<dbReference type="SUPFAM" id="SSF103473">
    <property type="entry name" value="MFS general substrate transporter"/>
    <property type="match status" value="1"/>
</dbReference>
<keyword evidence="3" id="KW-0813">Transport</keyword>
<organism evidence="10 11">
    <name type="scientific">Rhinocladiella mackenziei CBS 650.93</name>
    <dbReference type="NCBI Taxonomy" id="1442369"/>
    <lineage>
        <taxon>Eukaryota</taxon>
        <taxon>Fungi</taxon>
        <taxon>Dikarya</taxon>
        <taxon>Ascomycota</taxon>
        <taxon>Pezizomycotina</taxon>
        <taxon>Eurotiomycetes</taxon>
        <taxon>Chaetothyriomycetidae</taxon>
        <taxon>Chaetothyriales</taxon>
        <taxon>Herpotrichiellaceae</taxon>
        <taxon>Rhinocladiella</taxon>
    </lineage>
</organism>
<dbReference type="Proteomes" id="UP000053617">
    <property type="component" value="Unassembled WGS sequence"/>
</dbReference>
<dbReference type="GeneID" id="25288574"/>
<comment type="subcellular location">
    <subcellularLocation>
        <location evidence="1">Membrane</location>
        <topology evidence="1">Multi-pass membrane protein</topology>
    </subcellularLocation>
</comment>
<name>A0A0D2HFF7_9EURO</name>
<dbReference type="Pfam" id="PF07690">
    <property type="entry name" value="MFS_1"/>
    <property type="match status" value="1"/>
</dbReference>
<evidence type="ECO:0000259" key="9">
    <source>
        <dbReference type="PROSITE" id="PS50850"/>
    </source>
</evidence>
<dbReference type="RefSeq" id="XP_013276559.1">
    <property type="nucleotide sequence ID" value="XM_013421105.1"/>
</dbReference>
<feature type="transmembrane region" description="Helical" evidence="8">
    <location>
        <begin position="424"/>
        <end position="447"/>
    </location>
</feature>
<feature type="domain" description="Major facilitator superfamily (MFS) profile" evidence="9">
    <location>
        <begin position="61"/>
        <end position="555"/>
    </location>
</feature>
<evidence type="ECO:0000256" key="3">
    <source>
        <dbReference type="ARBA" id="ARBA00022448"/>
    </source>
</evidence>
<dbReference type="AlphaFoldDB" id="A0A0D2HFF7"/>
<keyword evidence="5 8" id="KW-1133">Transmembrane helix</keyword>
<feature type="transmembrane region" description="Helical" evidence="8">
    <location>
        <begin position="96"/>
        <end position="114"/>
    </location>
</feature>
<dbReference type="GO" id="GO:0005886">
    <property type="term" value="C:plasma membrane"/>
    <property type="evidence" value="ECO:0007669"/>
    <property type="project" value="TreeGrafter"/>
</dbReference>
<dbReference type="GO" id="GO:0022857">
    <property type="term" value="F:transmembrane transporter activity"/>
    <property type="evidence" value="ECO:0007669"/>
    <property type="project" value="InterPro"/>
</dbReference>
<dbReference type="FunFam" id="1.20.1250.20:FF:000429">
    <property type="entry name" value="MFS drug efflux transporter, putative"/>
    <property type="match status" value="1"/>
</dbReference>
<feature type="transmembrane region" description="Helical" evidence="8">
    <location>
        <begin position="367"/>
        <end position="385"/>
    </location>
</feature>
<feature type="transmembrane region" description="Helical" evidence="8">
    <location>
        <begin position="286"/>
        <end position="306"/>
    </location>
</feature>
<proteinExistence type="inferred from homology"/>
<feature type="transmembrane region" description="Helical" evidence="8">
    <location>
        <begin position="215"/>
        <end position="234"/>
    </location>
</feature>
<feature type="transmembrane region" description="Helical" evidence="8">
    <location>
        <begin position="327"/>
        <end position="347"/>
    </location>
</feature>
<dbReference type="Gene3D" id="1.20.1250.20">
    <property type="entry name" value="MFS general substrate transporter like domains"/>
    <property type="match status" value="2"/>
</dbReference>
<dbReference type="InterPro" id="IPR011701">
    <property type="entry name" value="MFS"/>
</dbReference>
<dbReference type="InterPro" id="IPR036259">
    <property type="entry name" value="MFS_trans_sf"/>
</dbReference>
<reference evidence="10 11" key="1">
    <citation type="submission" date="2015-01" db="EMBL/GenBank/DDBJ databases">
        <title>The Genome Sequence of Rhinocladiella mackenzie CBS 650.93.</title>
        <authorList>
            <consortium name="The Broad Institute Genomics Platform"/>
            <person name="Cuomo C."/>
            <person name="de Hoog S."/>
            <person name="Gorbushina A."/>
            <person name="Stielow B."/>
            <person name="Teixiera M."/>
            <person name="Abouelleil A."/>
            <person name="Chapman S.B."/>
            <person name="Priest M."/>
            <person name="Young S.K."/>
            <person name="Wortman J."/>
            <person name="Nusbaum C."/>
            <person name="Birren B."/>
        </authorList>
    </citation>
    <scope>NUCLEOTIDE SEQUENCE [LARGE SCALE GENOMIC DNA]</scope>
    <source>
        <strain evidence="10 11">CBS 650.93</strain>
    </source>
</reference>
<dbReference type="OrthoDB" id="10021397at2759"/>
<feature type="transmembrane region" description="Helical" evidence="8">
    <location>
        <begin position="532"/>
        <end position="550"/>
    </location>
</feature>
<gene>
    <name evidence="10" type="ORF">Z518_00503</name>
</gene>
<evidence type="ECO:0000256" key="4">
    <source>
        <dbReference type="ARBA" id="ARBA00022692"/>
    </source>
</evidence>
<dbReference type="VEuPathDB" id="FungiDB:Z518_00503"/>
<feature type="transmembrane region" description="Helical" evidence="8">
    <location>
        <begin position="151"/>
        <end position="172"/>
    </location>
</feature>
<evidence type="ECO:0000256" key="1">
    <source>
        <dbReference type="ARBA" id="ARBA00004141"/>
    </source>
</evidence>
<feature type="transmembrane region" description="Helical" evidence="8">
    <location>
        <begin position="184"/>
        <end position="203"/>
    </location>
</feature>
<dbReference type="HOGENOM" id="CLU_000960_22_1_1"/>
<dbReference type="PANTHER" id="PTHR23501">
    <property type="entry name" value="MAJOR FACILITATOR SUPERFAMILY"/>
    <property type="match status" value="1"/>
</dbReference>
<evidence type="ECO:0000256" key="2">
    <source>
        <dbReference type="ARBA" id="ARBA00007520"/>
    </source>
</evidence>
<feature type="compositionally biased region" description="Low complexity" evidence="7">
    <location>
        <begin position="29"/>
        <end position="41"/>
    </location>
</feature>
<evidence type="ECO:0000256" key="5">
    <source>
        <dbReference type="ARBA" id="ARBA00022989"/>
    </source>
</evidence>
<sequence length="564" mass="60352">MATNFQTEKVTEEPPPVLNPTADLEKESQQVQGISSSGSSTDSKEDQSAPRKVHGILWGLVVVSILSSTFLFSLDNTIVAVIQPAIIQRFNSLEKLPWIAVGFVLGGVSMNLVYGKLYSLFDGKILYMVCVFIFEAGSALCGAAPTMNALIVGRTLCGVGGAGMYIGVMSLLSAFTTDQERPMYIGMTGLTWGAGTALGPIVGGAFTESSAGWRWSFYINLLVGGVCAPVYFFLLPASKPRPNESTVALWKTLDWTGAILSIGAFLTLIMGISFGDAIYPWNSGQVISLFVLSGVLWVLFAVQQSYCFFTTKDLRLFPVPFVLNKDLVILFVEIASASTTLFLPIYFLPLYFQFIHGVNALDAGVKMLPFIFMLILFSVLNGGIMSKTGIVWPWYIFGSALTLAGSALLYTITPSTSNSAIYGYSVLVGIGCGSFVQASFAVAQALVKKEEKALATGFITCGQLTGSTIALTIANTLFIEGAVENIEALIPTASHETVVAAISGTNPAFFANLTAEMRNQVYSVFVDAINQAWILCMTAGALGLVLSFFLKREKLFIEAAAGGA</sequence>
<keyword evidence="6 8" id="KW-0472">Membrane</keyword>
<evidence type="ECO:0000313" key="10">
    <source>
        <dbReference type="EMBL" id="KIX09423.1"/>
    </source>
</evidence>
<evidence type="ECO:0000313" key="11">
    <source>
        <dbReference type="Proteomes" id="UP000053617"/>
    </source>
</evidence>
<evidence type="ECO:0000256" key="7">
    <source>
        <dbReference type="SAM" id="MobiDB-lite"/>
    </source>
</evidence>
<keyword evidence="4 8" id="KW-0812">Transmembrane</keyword>
<protein>
    <recommendedName>
        <fullName evidence="9">Major facilitator superfamily (MFS) profile domain-containing protein</fullName>
    </recommendedName>
</protein>
<dbReference type="PANTHER" id="PTHR23501:SF12">
    <property type="entry name" value="MAJOR FACILITATOR SUPERFAMILY (MFS) PROFILE DOMAIN-CONTAINING PROTEIN-RELATED"/>
    <property type="match status" value="1"/>
</dbReference>
<feature type="transmembrane region" description="Helical" evidence="8">
    <location>
        <begin position="55"/>
        <end position="74"/>
    </location>
</feature>
<dbReference type="InterPro" id="IPR020846">
    <property type="entry name" value="MFS_dom"/>
</dbReference>
<feature type="transmembrane region" description="Helical" evidence="8">
    <location>
        <begin position="255"/>
        <end position="274"/>
    </location>
</feature>
<feature type="region of interest" description="Disordered" evidence="7">
    <location>
        <begin position="1"/>
        <end position="48"/>
    </location>
</feature>
<keyword evidence="11" id="KW-1185">Reference proteome</keyword>